<evidence type="ECO:0000313" key="2">
    <source>
        <dbReference type="EMBL" id="SFU37985.1"/>
    </source>
</evidence>
<dbReference type="AlphaFoldDB" id="A0A1I7FPA8"/>
<proteinExistence type="predicted"/>
<dbReference type="RefSeq" id="WP_074948956.1">
    <property type="nucleotide sequence ID" value="NZ_FPBV01000001.1"/>
</dbReference>
<feature type="transmembrane region" description="Helical" evidence="1">
    <location>
        <begin position="57"/>
        <end position="76"/>
    </location>
</feature>
<keyword evidence="1" id="KW-0812">Transmembrane</keyword>
<dbReference type="STRING" id="392015.SAMN05421543_101373"/>
<keyword evidence="1" id="KW-1133">Transmembrane helix</keyword>
<feature type="transmembrane region" description="Helical" evidence="1">
    <location>
        <begin position="6"/>
        <end position="25"/>
    </location>
</feature>
<accession>A0A1I7FPA8</accession>
<gene>
    <name evidence="2" type="ORF">SAMN05421543_101373</name>
</gene>
<name>A0A1I7FPA8_9BACL</name>
<dbReference type="Proteomes" id="UP000183508">
    <property type="component" value="Unassembled WGS sequence"/>
</dbReference>
<sequence length="95" mass="11067">MLEGWVMTWIAGVFPVLSFVLPLILYYRWKTVWLSTCAVLFGSLAALWAWFSLTFWPWVLAYVMLAWLGCWAGAWLRKQRPPRGEADRRADADGR</sequence>
<organism evidence="2 3">
    <name type="scientific">Alicyclobacillus macrosporangiidus</name>
    <dbReference type="NCBI Taxonomy" id="392015"/>
    <lineage>
        <taxon>Bacteria</taxon>
        <taxon>Bacillati</taxon>
        <taxon>Bacillota</taxon>
        <taxon>Bacilli</taxon>
        <taxon>Bacillales</taxon>
        <taxon>Alicyclobacillaceae</taxon>
        <taxon>Alicyclobacillus</taxon>
    </lineage>
</organism>
<feature type="transmembrane region" description="Helical" evidence="1">
    <location>
        <begin position="32"/>
        <end position="51"/>
    </location>
</feature>
<keyword evidence="1" id="KW-0472">Membrane</keyword>
<dbReference type="EMBL" id="FPBV01000001">
    <property type="protein sequence ID" value="SFU37985.1"/>
    <property type="molecule type" value="Genomic_DNA"/>
</dbReference>
<keyword evidence="3" id="KW-1185">Reference proteome</keyword>
<evidence type="ECO:0000313" key="3">
    <source>
        <dbReference type="Proteomes" id="UP000183508"/>
    </source>
</evidence>
<reference evidence="3" key="1">
    <citation type="submission" date="2016-10" db="EMBL/GenBank/DDBJ databases">
        <authorList>
            <person name="Varghese N."/>
        </authorList>
    </citation>
    <scope>NUCLEOTIDE SEQUENCE [LARGE SCALE GENOMIC DNA]</scope>
    <source>
        <strain evidence="3">DSM 17980</strain>
    </source>
</reference>
<evidence type="ECO:0000256" key="1">
    <source>
        <dbReference type="SAM" id="Phobius"/>
    </source>
</evidence>
<protein>
    <submittedName>
        <fullName evidence="2">Uncharacterized protein</fullName>
    </submittedName>
</protein>
<dbReference type="OrthoDB" id="2376771at2"/>